<sequence length="124" mass="13822">MPGYMPRSLRVYLVDDHDIVRRGLRDLLVMADDINVVGDTASARMAVREIPGLSVDVMVLDLRLQVAARRRRRLRHQAGAQLRHRRGNPSRGSREAPDGPGRGREATPPAPGRPRAMATRTDRA</sequence>
<dbReference type="InterPro" id="IPR001789">
    <property type="entry name" value="Sig_transdc_resp-reg_receiver"/>
</dbReference>
<evidence type="ECO:0000256" key="1">
    <source>
        <dbReference type="PROSITE-ProRule" id="PRU00169"/>
    </source>
</evidence>
<evidence type="ECO:0000256" key="2">
    <source>
        <dbReference type="SAM" id="MobiDB-lite"/>
    </source>
</evidence>
<reference evidence="4 5" key="1">
    <citation type="journal article" date="2019" name="Int. J. Syst. Evol. Microbiol.">
        <title>The Global Catalogue of Microorganisms (GCM) 10K type strain sequencing project: providing services to taxonomists for standard genome sequencing and annotation.</title>
        <authorList>
            <consortium name="The Broad Institute Genomics Platform"/>
            <consortium name="The Broad Institute Genome Sequencing Center for Infectious Disease"/>
            <person name="Wu L."/>
            <person name="Ma J."/>
        </authorList>
    </citation>
    <scope>NUCLEOTIDE SEQUENCE [LARGE SCALE GENOMIC DNA]</scope>
    <source>
        <strain evidence="4 5">JCM 16021</strain>
    </source>
</reference>
<comment type="caution">
    <text evidence="4">The sequence shown here is derived from an EMBL/GenBank/DDBJ whole genome shotgun (WGS) entry which is preliminary data.</text>
</comment>
<protein>
    <recommendedName>
        <fullName evidence="3">Response regulatory domain-containing protein</fullName>
    </recommendedName>
</protein>
<dbReference type="PROSITE" id="PS50110">
    <property type="entry name" value="RESPONSE_REGULATORY"/>
    <property type="match status" value="1"/>
</dbReference>
<feature type="region of interest" description="Disordered" evidence="2">
    <location>
        <begin position="73"/>
        <end position="124"/>
    </location>
</feature>
<keyword evidence="1" id="KW-0597">Phosphoprotein</keyword>
<proteinExistence type="predicted"/>
<evidence type="ECO:0000259" key="3">
    <source>
        <dbReference type="PROSITE" id="PS50110"/>
    </source>
</evidence>
<dbReference type="EMBL" id="BAAAQQ010000007">
    <property type="protein sequence ID" value="GAA2121757.1"/>
    <property type="molecule type" value="Genomic_DNA"/>
</dbReference>
<organism evidence="4 5">
    <name type="scientific">Nocardioides bigeumensis</name>
    <dbReference type="NCBI Taxonomy" id="433657"/>
    <lineage>
        <taxon>Bacteria</taxon>
        <taxon>Bacillati</taxon>
        <taxon>Actinomycetota</taxon>
        <taxon>Actinomycetes</taxon>
        <taxon>Propionibacteriales</taxon>
        <taxon>Nocardioidaceae</taxon>
        <taxon>Nocardioides</taxon>
    </lineage>
</organism>
<evidence type="ECO:0000313" key="5">
    <source>
        <dbReference type="Proteomes" id="UP001500575"/>
    </source>
</evidence>
<dbReference type="Proteomes" id="UP001500575">
    <property type="component" value="Unassembled WGS sequence"/>
</dbReference>
<accession>A0ABN2Y4Z6</accession>
<feature type="modified residue" description="4-aspartylphosphate" evidence="1">
    <location>
        <position position="61"/>
    </location>
</feature>
<name>A0ABN2Y4Z6_9ACTN</name>
<feature type="compositionally biased region" description="Basic residues" evidence="2">
    <location>
        <begin position="73"/>
        <end position="88"/>
    </location>
</feature>
<keyword evidence="5" id="KW-1185">Reference proteome</keyword>
<gene>
    <name evidence="4" type="ORF">GCM10009843_16270</name>
</gene>
<dbReference type="InterPro" id="IPR011006">
    <property type="entry name" value="CheY-like_superfamily"/>
</dbReference>
<feature type="domain" description="Response regulatory" evidence="3">
    <location>
        <begin position="10"/>
        <end position="124"/>
    </location>
</feature>
<dbReference type="Gene3D" id="3.40.50.2300">
    <property type="match status" value="1"/>
</dbReference>
<dbReference type="SUPFAM" id="SSF52172">
    <property type="entry name" value="CheY-like"/>
    <property type="match status" value="1"/>
</dbReference>
<feature type="compositionally biased region" description="Basic and acidic residues" evidence="2">
    <location>
        <begin position="92"/>
        <end position="105"/>
    </location>
</feature>
<evidence type="ECO:0000313" key="4">
    <source>
        <dbReference type="EMBL" id="GAA2121757.1"/>
    </source>
</evidence>